<dbReference type="OrthoDB" id="709892at2"/>
<keyword evidence="2" id="KW-1185">Reference proteome</keyword>
<dbReference type="STRING" id="332999.SAMN04488511_11463"/>
<name>A0A1I0TTD3_9SPHI</name>
<evidence type="ECO:0000313" key="2">
    <source>
        <dbReference type="Proteomes" id="UP000198836"/>
    </source>
</evidence>
<gene>
    <name evidence="1" type="ORF">SAMN04488511_11463</name>
</gene>
<protein>
    <submittedName>
        <fullName evidence="1">Uncharacterized protein</fullName>
    </submittedName>
</protein>
<accession>A0A1I0TTD3</accession>
<evidence type="ECO:0000313" key="1">
    <source>
        <dbReference type="EMBL" id="SFA55002.1"/>
    </source>
</evidence>
<reference evidence="2" key="1">
    <citation type="submission" date="2016-10" db="EMBL/GenBank/DDBJ databases">
        <authorList>
            <person name="Varghese N."/>
            <person name="Submissions S."/>
        </authorList>
    </citation>
    <scope>NUCLEOTIDE SEQUENCE [LARGE SCALE GENOMIC DNA]</scope>
    <source>
        <strain evidence="2">DSM 18130</strain>
    </source>
</reference>
<proteinExistence type="predicted"/>
<dbReference type="EMBL" id="FOJM01000014">
    <property type="protein sequence ID" value="SFA55002.1"/>
    <property type="molecule type" value="Genomic_DNA"/>
</dbReference>
<dbReference type="Proteomes" id="UP000198836">
    <property type="component" value="Unassembled WGS sequence"/>
</dbReference>
<dbReference type="AlphaFoldDB" id="A0A1I0TTD3"/>
<organism evidence="1 2">
    <name type="scientific">Pedobacter suwonensis</name>
    <dbReference type="NCBI Taxonomy" id="332999"/>
    <lineage>
        <taxon>Bacteria</taxon>
        <taxon>Pseudomonadati</taxon>
        <taxon>Bacteroidota</taxon>
        <taxon>Sphingobacteriia</taxon>
        <taxon>Sphingobacteriales</taxon>
        <taxon>Sphingobacteriaceae</taxon>
        <taxon>Pedobacter</taxon>
    </lineage>
</organism>
<dbReference type="RefSeq" id="WP_090985789.1">
    <property type="nucleotide sequence ID" value="NZ_FOJM01000014.1"/>
</dbReference>
<sequence length="118" mass="13600">MKVEITTMADALRKTISPQNVNLSNKDPVIKAKKPDVEKKATNKETLIIELIREFDCTGNTHMLHPRLNRHTVQLLNRLKLASGIDMNKVIAFALHRLFDQHPEIKKFIKTSLENFEL</sequence>